<dbReference type="PANTHER" id="PTHR46268:SF6">
    <property type="entry name" value="UNIVERSAL STRESS PROTEIN UP12"/>
    <property type="match status" value="1"/>
</dbReference>
<comment type="similarity">
    <text evidence="1">Belongs to the universal stress protein A family.</text>
</comment>
<proteinExistence type="inferred from homology"/>
<name>A0A0F8ZQX8_9ZZZZ</name>
<comment type="caution">
    <text evidence="3">The sequence shown here is derived from an EMBL/GenBank/DDBJ whole genome shotgun (WGS) entry which is preliminary data.</text>
</comment>
<protein>
    <recommendedName>
        <fullName evidence="2">UspA domain-containing protein</fullName>
    </recommendedName>
</protein>
<dbReference type="InterPro" id="IPR006016">
    <property type="entry name" value="UspA"/>
</dbReference>
<dbReference type="AlphaFoldDB" id="A0A0F8ZQX8"/>
<dbReference type="CDD" id="cd00293">
    <property type="entry name" value="USP-like"/>
    <property type="match status" value="1"/>
</dbReference>
<sequence>MKPQSFFSRILVCVEDSACANKALIRACDLARRNNSKLFLIYVVYNPTSGSGLGIKLIDRGEFVKMFRDYGKKVLKKASTIATENGVKAIPVMKEGNVATEIIKFAKKERIDLIAIGSRGLSRLPRYILGSISNKIANYAPCQVLVVK</sequence>
<dbReference type="Gene3D" id="3.40.50.620">
    <property type="entry name" value="HUPs"/>
    <property type="match status" value="1"/>
</dbReference>
<dbReference type="PANTHER" id="PTHR46268">
    <property type="entry name" value="STRESS RESPONSE PROTEIN NHAX"/>
    <property type="match status" value="1"/>
</dbReference>
<dbReference type="EMBL" id="LAZR01049984">
    <property type="protein sequence ID" value="KKK88360.1"/>
    <property type="molecule type" value="Genomic_DNA"/>
</dbReference>
<dbReference type="InterPro" id="IPR014729">
    <property type="entry name" value="Rossmann-like_a/b/a_fold"/>
</dbReference>
<dbReference type="InterPro" id="IPR006015">
    <property type="entry name" value="Universal_stress_UspA"/>
</dbReference>
<evidence type="ECO:0000313" key="3">
    <source>
        <dbReference type="EMBL" id="KKK88360.1"/>
    </source>
</evidence>
<evidence type="ECO:0000256" key="1">
    <source>
        <dbReference type="ARBA" id="ARBA00008791"/>
    </source>
</evidence>
<dbReference type="SUPFAM" id="SSF52402">
    <property type="entry name" value="Adenine nucleotide alpha hydrolases-like"/>
    <property type="match status" value="1"/>
</dbReference>
<dbReference type="Pfam" id="PF00582">
    <property type="entry name" value="Usp"/>
    <property type="match status" value="1"/>
</dbReference>
<dbReference type="PRINTS" id="PR01438">
    <property type="entry name" value="UNVRSLSTRESS"/>
</dbReference>
<feature type="domain" description="UspA" evidence="2">
    <location>
        <begin position="7"/>
        <end position="148"/>
    </location>
</feature>
<accession>A0A0F8ZQX8</accession>
<gene>
    <name evidence="3" type="ORF">LCGC14_2743930</name>
</gene>
<reference evidence="3" key="1">
    <citation type="journal article" date="2015" name="Nature">
        <title>Complex archaea that bridge the gap between prokaryotes and eukaryotes.</title>
        <authorList>
            <person name="Spang A."/>
            <person name="Saw J.H."/>
            <person name="Jorgensen S.L."/>
            <person name="Zaremba-Niedzwiedzka K."/>
            <person name="Martijn J."/>
            <person name="Lind A.E."/>
            <person name="van Eijk R."/>
            <person name="Schleper C."/>
            <person name="Guy L."/>
            <person name="Ettema T.J."/>
        </authorList>
    </citation>
    <scope>NUCLEOTIDE SEQUENCE</scope>
</reference>
<evidence type="ECO:0000259" key="2">
    <source>
        <dbReference type="Pfam" id="PF00582"/>
    </source>
</evidence>
<organism evidence="3">
    <name type="scientific">marine sediment metagenome</name>
    <dbReference type="NCBI Taxonomy" id="412755"/>
    <lineage>
        <taxon>unclassified sequences</taxon>
        <taxon>metagenomes</taxon>
        <taxon>ecological metagenomes</taxon>
    </lineage>
</organism>